<sequence length="106" mass="11476">MSRLLARMLFFCGYSDVRKGCADALQQAHALIIVNEIGSICALTALMEGVLKMKDIITNYLGVKCITVKSQTDRCIFPETNTDITVLAEGHLMNFLALLCCGGSGT</sequence>
<evidence type="ECO:0000256" key="1">
    <source>
        <dbReference type="ARBA" id="ARBA00002639"/>
    </source>
</evidence>
<dbReference type="PANTHER" id="PTHR23420:SF0">
    <property type="entry name" value="ADENOSYLHOMOCYSTEINASE"/>
    <property type="match status" value="1"/>
</dbReference>
<dbReference type="UniPathway" id="UPA00314">
    <property type="reaction ID" value="UER00076"/>
</dbReference>
<gene>
    <name evidence="9" type="ORF">Goshw_015453</name>
</gene>
<evidence type="ECO:0000259" key="8">
    <source>
        <dbReference type="SMART" id="SM00997"/>
    </source>
</evidence>
<dbReference type="EC" id="3.13.2.1" evidence="6"/>
<name>A0A7J9N989_GOSSC</name>
<dbReference type="InterPro" id="IPR036291">
    <property type="entry name" value="NAD(P)-bd_dom_sf"/>
</dbReference>
<evidence type="ECO:0000256" key="4">
    <source>
        <dbReference type="ARBA" id="ARBA00022091"/>
    </source>
</evidence>
<evidence type="ECO:0000256" key="2">
    <source>
        <dbReference type="ARBA" id="ARBA00005195"/>
    </source>
</evidence>
<comment type="pathway">
    <text evidence="2">Amino-acid biosynthesis; L-homocysteine biosynthesis; L-homocysteine from S-adenosyl-L-homocysteine: step 1/1.</text>
</comment>
<dbReference type="InterPro" id="IPR015878">
    <property type="entry name" value="Ado_hCys_hydrolase_NAD-bd"/>
</dbReference>
<dbReference type="EMBL" id="JABFAF010276497">
    <property type="protein sequence ID" value="MBA0879852.1"/>
    <property type="molecule type" value="Genomic_DNA"/>
</dbReference>
<keyword evidence="10" id="KW-1185">Reference proteome</keyword>
<dbReference type="GO" id="GO:0033353">
    <property type="term" value="P:S-adenosylmethionine cycle"/>
    <property type="evidence" value="ECO:0007669"/>
    <property type="project" value="TreeGrafter"/>
</dbReference>
<proteinExistence type="inferred from homology"/>
<evidence type="ECO:0000313" key="10">
    <source>
        <dbReference type="Proteomes" id="UP000593576"/>
    </source>
</evidence>
<comment type="function">
    <text evidence="1">Adenosylhomocysteine is a competitive inhibitor of S-adenosyl-L-methionine-dependent methyl transferase reactions; therefore adenosylhomocysteinase may play a key role in the control of methylations via regulation of the intracellular concentration of adenosylhomocysteine.</text>
</comment>
<dbReference type="OrthoDB" id="10007170at2759"/>
<dbReference type="GO" id="GO:0004013">
    <property type="term" value="F:adenosylhomocysteinase activity"/>
    <property type="evidence" value="ECO:0007669"/>
    <property type="project" value="UniProtKB-EC"/>
</dbReference>
<evidence type="ECO:0000256" key="7">
    <source>
        <dbReference type="ARBA" id="ARBA00048858"/>
    </source>
</evidence>
<dbReference type="SUPFAM" id="SSF51735">
    <property type="entry name" value="NAD(P)-binding Rossmann-fold domains"/>
    <property type="match status" value="1"/>
</dbReference>
<comment type="caution">
    <text evidence="9">The sequence shown here is derived from an EMBL/GenBank/DDBJ whole genome shotgun (WGS) entry which is preliminary data.</text>
</comment>
<evidence type="ECO:0000256" key="5">
    <source>
        <dbReference type="ARBA" id="ARBA00033091"/>
    </source>
</evidence>
<dbReference type="GO" id="GO:0005829">
    <property type="term" value="C:cytosol"/>
    <property type="evidence" value="ECO:0007669"/>
    <property type="project" value="TreeGrafter"/>
</dbReference>
<protein>
    <recommendedName>
        <fullName evidence="4">Adenosylhomocysteinase</fullName>
        <ecNumber evidence="6">3.13.2.1</ecNumber>
    </recommendedName>
    <alternativeName>
        <fullName evidence="5">S-adenosyl-L-homocysteine hydrolase</fullName>
    </alternativeName>
</protein>
<dbReference type="InterPro" id="IPR000043">
    <property type="entry name" value="Adenosylhomocysteinase-like"/>
</dbReference>
<feature type="non-terminal residue" evidence="9">
    <location>
        <position position="1"/>
    </location>
</feature>
<dbReference type="AlphaFoldDB" id="A0A7J9N989"/>
<dbReference type="Pfam" id="PF00670">
    <property type="entry name" value="AdoHcyase_NAD"/>
    <property type="match status" value="1"/>
</dbReference>
<evidence type="ECO:0000256" key="3">
    <source>
        <dbReference type="ARBA" id="ARBA00007122"/>
    </source>
</evidence>
<evidence type="ECO:0000313" key="9">
    <source>
        <dbReference type="EMBL" id="MBA0879852.1"/>
    </source>
</evidence>
<comment type="catalytic activity">
    <reaction evidence="7">
        <text>S-adenosyl-L-homocysteine + H2O = L-homocysteine + adenosine</text>
        <dbReference type="Rhea" id="RHEA:21708"/>
        <dbReference type="ChEBI" id="CHEBI:15377"/>
        <dbReference type="ChEBI" id="CHEBI:16335"/>
        <dbReference type="ChEBI" id="CHEBI:57856"/>
        <dbReference type="ChEBI" id="CHEBI:58199"/>
        <dbReference type="EC" id="3.13.2.1"/>
    </reaction>
</comment>
<dbReference type="PANTHER" id="PTHR23420">
    <property type="entry name" value="ADENOSYLHOMOCYSTEINASE"/>
    <property type="match status" value="1"/>
</dbReference>
<evidence type="ECO:0000256" key="6">
    <source>
        <dbReference type="ARBA" id="ARBA00034527"/>
    </source>
</evidence>
<dbReference type="Gene3D" id="3.40.50.720">
    <property type="entry name" value="NAD(P)-binding Rossmann-like Domain"/>
    <property type="match status" value="1"/>
</dbReference>
<feature type="domain" description="S-adenosyl-L-homocysteine hydrolase NAD binding" evidence="8">
    <location>
        <begin position="3"/>
        <end position="100"/>
    </location>
</feature>
<accession>A0A7J9N989</accession>
<comment type="similarity">
    <text evidence="3">Belongs to the adenosylhomocysteinase family.</text>
</comment>
<reference evidence="9 10" key="1">
    <citation type="journal article" date="2019" name="Genome Biol. Evol.">
        <title>Insights into the evolution of the New World diploid cottons (Gossypium, subgenus Houzingenia) based on genome sequencing.</title>
        <authorList>
            <person name="Grover C.E."/>
            <person name="Arick M.A. 2nd"/>
            <person name="Thrash A."/>
            <person name="Conover J.L."/>
            <person name="Sanders W.S."/>
            <person name="Peterson D.G."/>
            <person name="Frelichowski J.E."/>
            <person name="Scheffler J.A."/>
            <person name="Scheffler B.E."/>
            <person name="Wendel J.F."/>
        </authorList>
    </citation>
    <scope>NUCLEOTIDE SEQUENCE [LARGE SCALE GENOMIC DNA]</scope>
    <source>
        <strain evidence="9">1</strain>
        <tissue evidence="9">Leaf</tissue>
    </source>
</reference>
<dbReference type="Proteomes" id="UP000593576">
    <property type="component" value="Unassembled WGS sequence"/>
</dbReference>
<organism evidence="9 10">
    <name type="scientific">Gossypium schwendimanii</name>
    <name type="common">Cotton</name>
    <dbReference type="NCBI Taxonomy" id="34291"/>
    <lineage>
        <taxon>Eukaryota</taxon>
        <taxon>Viridiplantae</taxon>
        <taxon>Streptophyta</taxon>
        <taxon>Embryophyta</taxon>
        <taxon>Tracheophyta</taxon>
        <taxon>Spermatophyta</taxon>
        <taxon>Magnoliopsida</taxon>
        <taxon>eudicotyledons</taxon>
        <taxon>Gunneridae</taxon>
        <taxon>Pentapetalae</taxon>
        <taxon>rosids</taxon>
        <taxon>malvids</taxon>
        <taxon>Malvales</taxon>
        <taxon>Malvaceae</taxon>
        <taxon>Malvoideae</taxon>
        <taxon>Gossypium</taxon>
    </lineage>
</organism>
<dbReference type="SMART" id="SM00997">
    <property type="entry name" value="AdoHcyase_NAD"/>
    <property type="match status" value="1"/>
</dbReference>